<accession>A0A367J9H8</accession>
<keyword evidence="3" id="KW-1185">Reference proteome</keyword>
<reference evidence="2 3" key="1">
    <citation type="journal article" date="2018" name="G3 (Bethesda)">
        <title>Phylogenetic and Phylogenomic Definition of Rhizopus Species.</title>
        <authorList>
            <person name="Gryganskyi A.P."/>
            <person name="Golan J."/>
            <person name="Dolatabadi S."/>
            <person name="Mondo S."/>
            <person name="Robb S."/>
            <person name="Idnurm A."/>
            <person name="Muszewska A."/>
            <person name="Steczkiewicz K."/>
            <person name="Masonjones S."/>
            <person name="Liao H.L."/>
            <person name="Gajdeczka M.T."/>
            <person name="Anike F."/>
            <person name="Vuek A."/>
            <person name="Anishchenko I.M."/>
            <person name="Voigt K."/>
            <person name="de Hoog G.S."/>
            <person name="Smith M.E."/>
            <person name="Heitman J."/>
            <person name="Vilgalys R."/>
            <person name="Stajich J.E."/>
        </authorList>
    </citation>
    <scope>NUCLEOTIDE SEQUENCE [LARGE SCALE GENOMIC DNA]</scope>
    <source>
        <strain evidence="2 3">LSU 92-RS-03</strain>
    </source>
</reference>
<name>A0A367J9H8_RHIST</name>
<keyword evidence="1" id="KW-0732">Signal</keyword>
<evidence type="ECO:0000256" key="1">
    <source>
        <dbReference type="SAM" id="SignalP"/>
    </source>
</evidence>
<dbReference type="AlphaFoldDB" id="A0A367J9H8"/>
<comment type="caution">
    <text evidence="2">The sequence shown here is derived from an EMBL/GenBank/DDBJ whole genome shotgun (WGS) entry which is preliminary data.</text>
</comment>
<organism evidence="2 3">
    <name type="scientific">Rhizopus stolonifer</name>
    <name type="common">Rhizopus nigricans</name>
    <dbReference type="NCBI Taxonomy" id="4846"/>
    <lineage>
        <taxon>Eukaryota</taxon>
        <taxon>Fungi</taxon>
        <taxon>Fungi incertae sedis</taxon>
        <taxon>Mucoromycota</taxon>
        <taxon>Mucoromycotina</taxon>
        <taxon>Mucoromycetes</taxon>
        <taxon>Mucorales</taxon>
        <taxon>Mucorineae</taxon>
        <taxon>Rhizopodaceae</taxon>
        <taxon>Rhizopus</taxon>
    </lineage>
</organism>
<dbReference type="Proteomes" id="UP000253551">
    <property type="component" value="Unassembled WGS sequence"/>
</dbReference>
<gene>
    <name evidence="2" type="ORF">CU098_007639</name>
</gene>
<dbReference type="OrthoDB" id="2202461at2759"/>
<dbReference type="EMBL" id="PJQM01003897">
    <property type="protein sequence ID" value="RCH86614.1"/>
    <property type="molecule type" value="Genomic_DNA"/>
</dbReference>
<evidence type="ECO:0000313" key="3">
    <source>
        <dbReference type="Proteomes" id="UP000253551"/>
    </source>
</evidence>
<proteinExistence type="predicted"/>
<feature type="chain" id="PRO_5016769401" evidence="1">
    <location>
        <begin position="21"/>
        <end position="148"/>
    </location>
</feature>
<feature type="signal peptide" evidence="1">
    <location>
        <begin position="1"/>
        <end position="20"/>
    </location>
</feature>
<evidence type="ECO:0000313" key="2">
    <source>
        <dbReference type="EMBL" id="RCH86614.1"/>
    </source>
</evidence>
<protein>
    <submittedName>
        <fullName evidence="2">Uncharacterized protein</fullName>
    </submittedName>
</protein>
<sequence>MVSLNYVLGFIALAPLFVQAQPTRTSSAPLAKRSPHSCFGSGQWGYVRDVVSACSSARIDFSNEAISKSHSSQRSYGPYSTNSGNRAYVDIRVENNYGSQYEYVTTNDIAFACNEITQLCVGNNRDTRGGWSIQGPFKIYVDVNNCGC</sequence>